<dbReference type="AlphaFoldDB" id="A0A0K8ME25"/>
<comment type="caution">
    <text evidence="1">The sequence shown here is derived from an EMBL/GenBank/DDBJ whole genome shotgun (WGS) entry which is preliminary data.</text>
</comment>
<reference evidence="1 2" key="1">
    <citation type="submission" date="2015-03" db="EMBL/GenBank/DDBJ databases">
        <title>Caedibacter varicaedens, whole genome shotgun sequence.</title>
        <authorList>
            <person name="Suzuki H."/>
            <person name="Dapper A.L."/>
            <person name="Gibson A.K."/>
            <person name="Jackson C."/>
            <person name="Lee H."/>
            <person name="Pejaver V.R."/>
            <person name="Doak T."/>
            <person name="Lynch M."/>
        </authorList>
    </citation>
    <scope>NUCLEOTIDE SEQUENCE [LARGE SCALE GENOMIC DNA]</scope>
</reference>
<evidence type="ECO:0008006" key="3">
    <source>
        <dbReference type="Google" id="ProtNLM"/>
    </source>
</evidence>
<proteinExistence type="predicted"/>
<keyword evidence="2" id="KW-1185">Reference proteome</keyword>
<evidence type="ECO:0000313" key="2">
    <source>
        <dbReference type="Proteomes" id="UP000036771"/>
    </source>
</evidence>
<protein>
    <recommendedName>
        <fullName evidence="3">MazG nucleotide pyrophosphohydrolase domain protein</fullName>
    </recommendedName>
</protein>
<sequence length="147" mass="16829">MQGFYLGKYKINEVVGIMIFHDSAAFARTEQKDLALSDTFKTMGLQIVKQMKKYSSRLCTKPWNYKTALRDLPCQVGSLTKLVMQLEGERYRHNKTNAEIKEEIGDELADILSLVVFIAHELNIDLNDAWEGMHKSDENKLSTRSSP</sequence>
<gene>
    <name evidence="1" type="ORF">Cva_01464</name>
</gene>
<accession>A0A0K8ME25</accession>
<name>A0A0K8ME25_9PROT</name>
<evidence type="ECO:0000313" key="1">
    <source>
        <dbReference type="EMBL" id="GAO98795.1"/>
    </source>
</evidence>
<dbReference type="SUPFAM" id="SSF101386">
    <property type="entry name" value="all-alpha NTP pyrophosphatases"/>
    <property type="match status" value="1"/>
</dbReference>
<dbReference type="Proteomes" id="UP000036771">
    <property type="component" value="Unassembled WGS sequence"/>
</dbReference>
<dbReference type="STRING" id="1629334.Cva_01464"/>
<dbReference type="EMBL" id="BBVC01000092">
    <property type="protein sequence ID" value="GAO98795.1"/>
    <property type="molecule type" value="Genomic_DNA"/>
</dbReference>
<dbReference type="Gene3D" id="1.10.287.1080">
    <property type="entry name" value="MazG-like"/>
    <property type="match status" value="1"/>
</dbReference>
<organism evidence="1 2">
    <name type="scientific">Caedimonas varicaedens</name>
    <dbReference type="NCBI Taxonomy" id="1629334"/>
    <lineage>
        <taxon>Bacteria</taxon>
        <taxon>Pseudomonadati</taxon>
        <taxon>Pseudomonadota</taxon>
        <taxon>Alphaproteobacteria</taxon>
        <taxon>Holosporales</taxon>
        <taxon>Caedimonadaceae</taxon>
        <taxon>Caedimonas</taxon>
    </lineage>
</organism>